<evidence type="ECO:0000313" key="3">
    <source>
        <dbReference type="EMBL" id="RZU74585.1"/>
    </source>
</evidence>
<accession>A0A4Q8BBH9</accession>
<dbReference type="AlphaFoldDB" id="A0A4Q8BBH9"/>
<dbReference type="SUPFAM" id="SSF53756">
    <property type="entry name" value="UDP-Glycosyltransferase/glycogen phosphorylase"/>
    <property type="match status" value="1"/>
</dbReference>
<protein>
    <submittedName>
        <fullName evidence="3">Glycosyltransferase involved in cell wall biosynthesis</fullName>
    </submittedName>
</protein>
<sequence length="415" mass="45711">MPEPDRTGAFRVGVFVGYFVPAYRAGGPIRSVSAITAARDSDITYAVFTRDRDAGDAEPFPVARPGEVVEFRHRHVMYVDTSRRLAYLRAMRRFVRLDHDVYYFNSLWNREFTLVPLTLMCLGLIARRPVLLAPRGELLSGALALKTRRKRVGLLALRFLLARLGATIHCTSTDEMDSIRRWLPGRPVELVSVAFEPEECVDAKQPGETAAPSGALRVCFFSRIGPKKNLAGAIAAVGRVAEPVHLRVIGPVSDQAYYHHCQELVARLPRHVRVEFVGPVRHEDVAEALSWAQVFFLPTGGENFGHAIREAMAVGLCPVISDATPWTDLARQAGGVALSWSDTDGFAEYLSLLARMSPQELRALRTRVLDAYQAWLGSQVSSVALMDELFARLAGRAVGPVVAEGGIGDRQAEHA</sequence>
<dbReference type="InterPro" id="IPR001296">
    <property type="entry name" value="Glyco_trans_1"/>
</dbReference>
<keyword evidence="4" id="KW-1185">Reference proteome</keyword>
<name>A0A4Q8BBH9_9ACTN</name>
<dbReference type="PANTHER" id="PTHR45947:SF3">
    <property type="entry name" value="SULFOQUINOVOSYL TRANSFERASE SQD2"/>
    <property type="match status" value="1"/>
</dbReference>
<dbReference type="Proteomes" id="UP000294114">
    <property type="component" value="Unassembled WGS sequence"/>
</dbReference>
<reference evidence="3 4" key="1">
    <citation type="submission" date="2019-02" db="EMBL/GenBank/DDBJ databases">
        <title>Sequencing the genomes of 1000 actinobacteria strains.</title>
        <authorList>
            <person name="Klenk H.-P."/>
        </authorList>
    </citation>
    <scope>NUCLEOTIDE SEQUENCE [LARGE SCALE GENOMIC DNA]</scope>
    <source>
        <strain evidence="3 4">DSM 45612</strain>
    </source>
</reference>
<evidence type="ECO:0000313" key="4">
    <source>
        <dbReference type="Proteomes" id="UP000294114"/>
    </source>
</evidence>
<gene>
    <name evidence="3" type="ORF">EV384_3059</name>
</gene>
<dbReference type="PANTHER" id="PTHR45947">
    <property type="entry name" value="SULFOQUINOVOSYL TRANSFERASE SQD2"/>
    <property type="match status" value="1"/>
</dbReference>
<dbReference type="EMBL" id="SHLD01000001">
    <property type="protein sequence ID" value="RZU74585.1"/>
    <property type="molecule type" value="Genomic_DNA"/>
</dbReference>
<evidence type="ECO:0000259" key="2">
    <source>
        <dbReference type="Pfam" id="PF00534"/>
    </source>
</evidence>
<dbReference type="OrthoDB" id="3171021at2"/>
<feature type="domain" description="Glycosyl transferase family 1" evidence="2">
    <location>
        <begin position="206"/>
        <end position="356"/>
    </location>
</feature>
<dbReference type="InterPro" id="IPR050194">
    <property type="entry name" value="Glycosyltransferase_grp1"/>
</dbReference>
<dbReference type="GO" id="GO:0016757">
    <property type="term" value="F:glycosyltransferase activity"/>
    <property type="evidence" value="ECO:0007669"/>
    <property type="project" value="InterPro"/>
</dbReference>
<organism evidence="3 4">
    <name type="scientific">Micromonospora kangleipakensis</name>
    <dbReference type="NCBI Taxonomy" id="1077942"/>
    <lineage>
        <taxon>Bacteria</taxon>
        <taxon>Bacillati</taxon>
        <taxon>Actinomycetota</taxon>
        <taxon>Actinomycetes</taxon>
        <taxon>Micromonosporales</taxon>
        <taxon>Micromonosporaceae</taxon>
        <taxon>Micromonospora</taxon>
    </lineage>
</organism>
<dbReference type="Gene3D" id="3.40.50.2000">
    <property type="entry name" value="Glycogen Phosphorylase B"/>
    <property type="match status" value="1"/>
</dbReference>
<keyword evidence="1 3" id="KW-0808">Transferase</keyword>
<comment type="caution">
    <text evidence="3">The sequence shown here is derived from an EMBL/GenBank/DDBJ whole genome shotgun (WGS) entry which is preliminary data.</text>
</comment>
<evidence type="ECO:0000256" key="1">
    <source>
        <dbReference type="ARBA" id="ARBA00022679"/>
    </source>
</evidence>
<proteinExistence type="predicted"/>
<dbReference type="Pfam" id="PF00534">
    <property type="entry name" value="Glycos_transf_1"/>
    <property type="match status" value="1"/>
</dbReference>